<sequence length="550" mass="61392">MFWLMHISSSTRMDSETLLKRDRLALFVFALLLLSMGKRPASADQPPTMEDCEPKACGNGLMISFPFWLAEQQPSFCGYPLFKVTCKNGSYSPVLDFVDHQFYVLNIFYDNRSFLLTATETSDDPCTIPYSNITSTSALYPVGVSTANNYIFFLVNCTSDRLDYTRINCGQNWAYYGRKYNSATVDLNGTGCALVIVPVIANPASIGHDYRQLFRSGFLLNWASSDCPECTRSGGRCGFNETLGRLMCICRDQIHPFSCGNPSNGARHKHIIIGISAGMGSFLLLLALFVFYKHKKKQQFYPSSKSLFRSASSNPYLKDPEMSDNHFQTHLFSYAELQEATNDFDASKELGDGGFCTVYKGKLQDGHFGLSRPFSTDVTHISTAPQGTPGYLDPEYHRCYQLTDKSDVYSFGVVLVELISSKPAVDINRDRSEINLSSMAITMIQNGELEKLVDAGLGCQSDEATRKMITMTAELAFRCLQADGDMRPTIKEVLEELRAIEFEWFKVGKKAQHGGENGDDAKLLKNTAPLSPDSVMRNWYSSSTTPHTSK</sequence>
<dbReference type="Pfam" id="PF00069">
    <property type="entry name" value="Pkinase"/>
    <property type="match status" value="1"/>
</dbReference>
<gene>
    <name evidence="9" type="ORF">OPV22_033440</name>
</gene>
<dbReference type="GO" id="GO:0030247">
    <property type="term" value="F:polysaccharide binding"/>
    <property type="evidence" value="ECO:0007669"/>
    <property type="project" value="InterPro"/>
</dbReference>
<evidence type="ECO:0000256" key="6">
    <source>
        <dbReference type="SAM" id="Phobius"/>
    </source>
</evidence>
<feature type="domain" description="Protein kinase" evidence="8">
    <location>
        <begin position="161"/>
        <end position="505"/>
    </location>
</feature>
<evidence type="ECO:0000256" key="5">
    <source>
        <dbReference type="ARBA" id="ARBA00023180"/>
    </source>
</evidence>
<dbReference type="Gene3D" id="3.30.200.20">
    <property type="entry name" value="Phosphorylase Kinase, domain 1"/>
    <property type="match status" value="1"/>
</dbReference>
<dbReference type="PANTHER" id="PTHR46008:SF2">
    <property type="entry name" value="LEAF RUST 10 DISEASE-RESISTANCE LOCUS RECEPTOR-LIKE PROTEIN KINASE-LIKE 1.4"/>
    <property type="match status" value="1"/>
</dbReference>
<dbReference type="GO" id="GO:0004672">
    <property type="term" value="F:protein kinase activity"/>
    <property type="evidence" value="ECO:0007669"/>
    <property type="project" value="InterPro"/>
</dbReference>
<dbReference type="GO" id="GO:0016020">
    <property type="term" value="C:membrane"/>
    <property type="evidence" value="ECO:0007669"/>
    <property type="project" value="UniProtKB-SubCell"/>
</dbReference>
<keyword evidence="6" id="KW-0472">Membrane</keyword>
<proteinExistence type="predicted"/>
<feature type="signal peptide" evidence="7">
    <location>
        <begin position="1"/>
        <end position="43"/>
    </location>
</feature>
<name>A0AAV8Q223_ENSVE</name>
<protein>
    <recommendedName>
        <fullName evidence="8">Protein kinase domain-containing protein</fullName>
    </recommendedName>
</protein>
<dbReference type="PROSITE" id="PS50011">
    <property type="entry name" value="PROTEIN_KINASE_DOM"/>
    <property type="match status" value="1"/>
</dbReference>
<feature type="chain" id="PRO_5043361691" description="Protein kinase domain-containing protein" evidence="7">
    <location>
        <begin position="44"/>
        <end position="550"/>
    </location>
</feature>
<evidence type="ECO:0000256" key="4">
    <source>
        <dbReference type="ARBA" id="ARBA00022840"/>
    </source>
</evidence>
<dbReference type="SUPFAM" id="SSF56112">
    <property type="entry name" value="Protein kinase-like (PK-like)"/>
    <property type="match status" value="1"/>
</dbReference>
<evidence type="ECO:0000313" key="10">
    <source>
        <dbReference type="Proteomes" id="UP001222027"/>
    </source>
</evidence>
<dbReference type="InterPro" id="IPR000719">
    <property type="entry name" value="Prot_kinase_dom"/>
</dbReference>
<keyword evidence="3" id="KW-0547">Nucleotide-binding</keyword>
<organism evidence="9 10">
    <name type="scientific">Ensete ventricosum</name>
    <name type="common">Abyssinian banana</name>
    <name type="synonym">Musa ensete</name>
    <dbReference type="NCBI Taxonomy" id="4639"/>
    <lineage>
        <taxon>Eukaryota</taxon>
        <taxon>Viridiplantae</taxon>
        <taxon>Streptophyta</taxon>
        <taxon>Embryophyta</taxon>
        <taxon>Tracheophyta</taxon>
        <taxon>Spermatophyta</taxon>
        <taxon>Magnoliopsida</taxon>
        <taxon>Liliopsida</taxon>
        <taxon>Zingiberales</taxon>
        <taxon>Musaceae</taxon>
        <taxon>Ensete</taxon>
    </lineage>
</organism>
<evidence type="ECO:0000259" key="8">
    <source>
        <dbReference type="PROSITE" id="PS50011"/>
    </source>
</evidence>
<evidence type="ECO:0000313" key="9">
    <source>
        <dbReference type="EMBL" id="KAJ8460514.1"/>
    </source>
</evidence>
<dbReference type="InterPro" id="IPR025287">
    <property type="entry name" value="WAK_GUB"/>
</dbReference>
<comment type="subcellular location">
    <subcellularLocation>
        <location evidence="1">Membrane</location>
        <topology evidence="1">Single-pass membrane protein</topology>
    </subcellularLocation>
</comment>
<keyword evidence="4" id="KW-0067">ATP-binding</keyword>
<dbReference type="AlphaFoldDB" id="A0AAV8Q223"/>
<reference evidence="9 10" key="1">
    <citation type="submission" date="2022-12" db="EMBL/GenBank/DDBJ databases">
        <title>Chromosome-scale assembly of the Ensete ventricosum genome.</title>
        <authorList>
            <person name="Dussert Y."/>
            <person name="Stocks J."/>
            <person name="Wendawek A."/>
            <person name="Woldeyes F."/>
            <person name="Nichols R.A."/>
            <person name="Borrell J.S."/>
        </authorList>
    </citation>
    <scope>NUCLEOTIDE SEQUENCE [LARGE SCALE GENOMIC DNA]</scope>
    <source>
        <strain evidence="10">cv. Maze</strain>
        <tissue evidence="9">Seeds</tissue>
    </source>
</reference>
<dbReference type="Pfam" id="PF14380">
    <property type="entry name" value="WAK_assoc"/>
    <property type="match status" value="1"/>
</dbReference>
<dbReference type="EMBL" id="JAQQAF010000009">
    <property type="protein sequence ID" value="KAJ8460514.1"/>
    <property type="molecule type" value="Genomic_DNA"/>
</dbReference>
<accession>A0AAV8Q223</accession>
<keyword evidence="6" id="KW-1133">Transmembrane helix</keyword>
<dbReference type="GO" id="GO:0005524">
    <property type="term" value="F:ATP binding"/>
    <property type="evidence" value="ECO:0007669"/>
    <property type="project" value="UniProtKB-KW"/>
</dbReference>
<dbReference type="Gene3D" id="1.10.510.10">
    <property type="entry name" value="Transferase(Phosphotransferase) domain 1"/>
    <property type="match status" value="1"/>
</dbReference>
<dbReference type="PANTHER" id="PTHR46008">
    <property type="entry name" value="LEAF RUST 10 DISEASE-RESISTANCE LOCUS RECEPTOR-LIKE PROTEIN KINASE-LIKE 1.4"/>
    <property type="match status" value="1"/>
</dbReference>
<comment type="caution">
    <text evidence="9">The sequence shown here is derived from an EMBL/GenBank/DDBJ whole genome shotgun (WGS) entry which is preliminary data.</text>
</comment>
<evidence type="ECO:0000256" key="2">
    <source>
        <dbReference type="ARBA" id="ARBA00022729"/>
    </source>
</evidence>
<feature type="transmembrane region" description="Helical" evidence="6">
    <location>
        <begin position="271"/>
        <end position="292"/>
    </location>
</feature>
<dbReference type="Pfam" id="PF13947">
    <property type="entry name" value="GUB_WAK_bind"/>
    <property type="match status" value="1"/>
</dbReference>
<dbReference type="Proteomes" id="UP001222027">
    <property type="component" value="Unassembled WGS sequence"/>
</dbReference>
<evidence type="ECO:0000256" key="3">
    <source>
        <dbReference type="ARBA" id="ARBA00022741"/>
    </source>
</evidence>
<keyword evidence="10" id="KW-1185">Reference proteome</keyword>
<keyword evidence="2 7" id="KW-0732">Signal</keyword>
<keyword evidence="6" id="KW-0812">Transmembrane</keyword>
<evidence type="ECO:0000256" key="1">
    <source>
        <dbReference type="ARBA" id="ARBA00004167"/>
    </source>
</evidence>
<dbReference type="InterPro" id="IPR032872">
    <property type="entry name" value="WAK_assoc_C"/>
</dbReference>
<dbReference type="InterPro" id="IPR011009">
    <property type="entry name" value="Kinase-like_dom_sf"/>
</dbReference>
<evidence type="ECO:0000256" key="7">
    <source>
        <dbReference type="SAM" id="SignalP"/>
    </source>
</evidence>
<keyword evidence="5" id="KW-0325">Glycoprotein</keyword>